<evidence type="ECO:0000256" key="3">
    <source>
        <dbReference type="ARBA" id="ARBA00023027"/>
    </source>
</evidence>
<keyword evidence="5" id="KW-1185">Reference proteome</keyword>
<dbReference type="Gene3D" id="3.40.50.720">
    <property type="entry name" value="NAD(P)-binding Rossmann-like Domain"/>
    <property type="match status" value="1"/>
</dbReference>
<dbReference type="PANTHER" id="PTHR43477:SF4">
    <property type="entry name" value="DEHYDROGENASE_REDUCTASE SDR FAMILY MEMBER 6"/>
    <property type="match status" value="1"/>
</dbReference>
<dbReference type="RefSeq" id="WP_242708830.1">
    <property type="nucleotide sequence ID" value="NZ_JALDAX010000002.1"/>
</dbReference>
<dbReference type="InterPro" id="IPR002347">
    <property type="entry name" value="SDR_fam"/>
</dbReference>
<dbReference type="SUPFAM" id="SSF51735">
    <property type="entry name" value="NAD(P)-binding Rossmann-fold domains"/>
    <property type="match status" value="1"/>
</dbReference>
<dbReference type="PANTHER" id="PTHR43477">
    <property type="entry name" value="DIHYDROANTICAPSIN 7-DEHYDROGENASE"/>
    <property type="match status" value="1"/>
</dbReference>
<evidence type="ECO:0000313" key="5">
    <source>
        <dbReference type="Proteomes" id="UP001165270"/>
    </source>
</evidence>
<comment type="similarity">
    <text evidence="1">Belongs to the short-chain dehydrogenases/reductases (SDR) family.</text>
</comment>
<comment type="caution">
    <text evidence="4">The sequence shown here is derived from an EMBL/GenBank/DDBJ whole genome shotgun (WGS) entry which is preliminary data.</text>
</comment>
<dbReference type="NCBIfam" id="NF004779">
    <property type="entry name" value="PRK06125.1"/>
    <property type="match status" value="1"/>
</dbReference>
<keyword evidence="3" id="KW-0520">NAD</keyword>
<dbReference type="InterPro" id="IPR036291">
    <property type="entry name" value="NAD(P)-bd_dom_sf"/>
</dbReference>
<dbReference type="InterPro" id="IPR051122">
    <property type="entry name" value="SDR_DHRS6-like"/>
</dbReference>
<accession>A0ABS9XF99</accession>
<sequence>MDLNLAGRRAVVTGASRGIGAAIARVLAEEGCSLELVARDAAALRRLADEIGTEHGATARVHAVDLRDPEAVSALAEQIDGVDILVNNAGDIPGGPLGALDDRAWRNAFELKVLGYIGLTRQVYARMKRRGGGVIVNNIGASAERFDAAYIAGCTGNAALTAFTRTLGGVSLLDGIRVVGVSPGPVDTERIEKLLRSFAEARLGDADRYRELTARFPRGRAATPREIADAIAFLASDRSAYTSGAVLTVDGGMSAASSV</sequence>
<organism evidence="4 5">
    <name type="scientific">Streptomyces spinosisporus</name>
    <dbReference type="NCBI Taxonomy" id="2927582"/>
    <lineage>
        <taxon>Bacteria</taxon>
        <taxon>Bacillati</taxon>
        <taxon>Actinomycetota</taxon>
        <taxon>Actinomycetes</taxon>
        <taxon>Kitasatosporales</taxon>
        <taxon>Streptomycetaceae</taxon>
        <taxon>Streptomyces</taxon>
    </lineage>
</organism>
<dbReference type="Proteomes" id="UP001165270">
    <property type="component" value="Unassembled WGS sequence"/>
</dbReference>
<proteinExistence type="inferred from homology"/>
<keyword evidence="2" id="KW-0560">Oxidoreductase</keyword>
<reference evidence="4" key="1">
    <citation type="submission" date="2022-03" db="EMBL/GenBank/DDBJ databases">
        <title>Streptomyces 7R015 and 7R016 isolated from Barleria lupulina in Thailand.</title>
        <authorList>
            <person name="Kanchanasin P."/>
            <person name="Phongsopitanun W."/>
            <person name="Tanasupawat S."/>
        </authorList>
    </citation>
    <scope>NUCLEOTIDE SEQUENCE</scope>
    <source>
        <strain evidence="4">7R016</strain>
    </source>
</reference>
<gene>
    <name evidence="4" type="ORF">MQN93_07485</name>
</gene>
<evidence type="ECO:0000313" key="4">
    <source>
        <dbReference type="EMBL" id="MCI3239562.1"/>
    </source>
</evidence>
<evidence type="ECO:0000256" key="2">
    <source>
        <dbReference type="ARBA" id="ARBA00023002"/>
    </source>
</evidence>
<dbReference type="PRINTS" id="PR00081">
    <property type="entry name" value="GDHRDH"/>
</dbReference>
<evidence type="ECO:0000256" key="1">
    <source>
        <dbReference type="ARBA" id="ARBA00006484"/>
    </source>
</evidence>
<dbReference type="EMBL" id="JALDAX010000002">
    <property type="protein sequence ID" value="MCI3239562.1"/>
    <property type="molecule type" value="Genomic_DNA"/>
</dbReference>
<name>A0ABS9XF99_9ACTN</name>
<dbReference type="Pfam" id="PF13561">
    <property type="entry name" value="adh_short_C2"/>
    <property type="match status" value="1"/>
</dbReference>
<protein>
    <submittedName>
        <fullName evidence="4">Short-chain dehydrogenase/reductase</fullName>
    </submittedName>
</protein>